<dbReference type="PANTHER" id="PTHR32308">
    <property type="entry name" value="LYASE BETA SUBUNIT, PUTATIVE (AFU_ORTHOLOGUE AFUA_4G13030)-RELATED"/>
    <property type="match status" value="1"/>
</dbReference>
<dbReference type="Pfam" id="PF03328">
    <property type="entry name" value="HpcH_HpaI"/>
    <property type="match status" value="1"/>
</dbReference>
<dbReference type="RefSeq" id="WP_176949387.1">
    <property type="nucleotide sequence ID" value="NZ_JABXYK010000004.1"/>
</dbReference>
<comment type="cofactor">
    <cofactor evidence="1">
        <name>Mg(2+)</name>
        <dbReference type="ChEBI" id="CHEBI:18420"/>
    </cofactor>
</comment>
<evidence type="ECO:0000256" key="3">
    <source>
        <dbReference type="ARBA" id="ARBA00022723"/>
    </source>
</evidence>
<dbReference type="InterPro" id="IPR011206">
    <property type="entry name" value="Citrate_lyase_beta/mcl1/mcl2"/>
</dbReference>
<proteinExistence type="inferred from homology"/>
<keyword evidence="6" id="KW-0456">Lyase</keyword>
<gene>
    <name evidence="6" type="ORF">HV823_09085</name>
</gene>
<protein>
    <submittedName>
        <fullName evidence="6">CoA ester lyase</fullName>
    </submittedName>
</protein>
<sequence>MTETGSPDHPDSRQPASYLFVPGNRPDRFAKAVASGADTIIIDLEDAVGPDDKDIARAAAVDWFLQGGAGVLRINGADTPWFGEDIAALAACPEAVAMVPKANVAALSEVSRHLPGRPLIALLESVEGLVQIHDLAAAPGVCRIAFGNLDFGLDARIPGTGASLDPVRLQIAIASRHAGLPPPIDGVTVDLEDAAMLAADVARARDLGFTAKLCLHPRQVAAVNSGFAPTPAEIDRARRVVMAARSAKGGVVQLDGRMIDRPVVERARALLDGARCQCDFG</sequence>
<comment type="caution">
    <text evidence="6">The sequence shown here is derived from an EMBL/GenBank/DDBJ whole genome shotgun (WGS) entry which is preliminary data.</text>
</comment>
<accession>A0ABX2QGB9</accession>
<evidence type="ECO:0000259" key="5">
    <source>
        <dbReference type="Pfam" id="PF03328"/>
    </source>
</evidence>
<dbReference type="Gene3D" id="3.20.20.60">
    <property type="entry name" value="Phosphoenolpyruvate-binding domains"/>
    <property type="match status" value="1"/>
</dbReference>
<name>A0ABX2QGB9_9HYPH</name>
<comment type="similarity">
    <text evidence="2">Belongs to the HpcH/HpaI aldolase family.</text>
</comment>
<evidence type="ECO:0000313" key="6">
    <source>
        <dbReference type="EMBL" id="NVP55409.1"/>
    </source>
</evidence>
<evidence type="ECO:0000256" key="4">
    <source>
        <dbReference type="ARBA" id="ARBA00022842"/>
    </source>
</evidence>
<evidence type="ECO:0000256" key="1">
    <source>
        <dbReference type="ARBA" id="ARBA00001946"/>
    </source>
</evidence>
<dbReference type="SUPFAM" id="SSF51621">
    <property type="entry name" value="Phosphoenolpyruvate/pyruvate domain"/>
    <property type="match status" value="1"/>
</dbReference>
<organism evidence="6 7">
    <name type="scientific">Mycoplana rhizolycopersici</name>
    <dbReference type="NCBI Taxonomy" id="2746702"/>
    <lineage>
        <taxon>Bacteria</taxon>
        <taxon>Pseudomonadati</taxon>
        <taxon>Pseudomonadota</taxon>
        <taxon>Alphaproteobacteria</taxon>
        <taxon>Hyphomicrobiales</taxon>
        <taxon>Rhizobiaceae</taxon>
        <taxon>Mycoplana</taxon>
    </lineage>
</organism>
<reference evidence="6 7" key="1">
    <citation type="submission" date="2020-06" db="EMBL/GenBank/DDBJ databases">
        <title>Rhizobium sp.nov. isolated from the tomato plant.</title>
        <authorList>
            <person name="Thin K.K."/>
            <person name="Zhang X."/>
            <person name="He S."/>
        </authorList>
    </citation>
    <scope>NUCLEOTIDE SEQUENCE [LARGE SCALE GENOMIC DNA]</scope>
    <source>
        <strain evidence="6 7">DBTS2</strain>
    </source>
</reference>
<dbReference type="GO" id="GO:0016829">
    <property type="term" value="F:lyase activity"/>
    <property type="evidence" value="ECO:0007669"/>
    <property type="project" value="UniProtKB-KW"/>
</dbReference>
<evidence type="ECO:0000256" key="2">
    <source>
        <dbReference type="ARBA" id="ARBA00005568"/>
    </source>
</evidence>
<keyword evidence="7" id="KW-1185">Reference proteome</keyword>
<dbReference type="PIRSF" id="PIRSF015582">
    <property type="entry name" value="Cit_lyase_B"/>
    <property type="match status" value="1"/>
</dbReference>
<dbReference type="InterPro" id="IPR040442">
    <property type="entry name" value="Pyrv_kinase-like_dom_sf"/>
</dbReference>
<dbReference type="PANTHER" id="PTHR32308:SF10">
    <property type="entry name" value="CITRATE LYASE SUBUNIT BETA"/>
    <property type="match status" value="1"/>
</dbReference>
<keyword evidence="4" id="KW-0460">Magnesium</keyword>
<dbReference type="InterPro" id="IPR015813">
    <property type="entry name" value="Pyrv/PenolPyrv_kinase-like_dom"/>
</dbReference>
<evidence type="ECO:0000313" key="7">
    <source>
        <dbReference type="Proteomes" id="UP000659172"/>
    </source>
</evidence>
<keyword evidence="3" id="KW-0479">Metal-binding</keyword>
<dbReference type="Proteomes" id="UP000659172">
    <property type="component" value="Unassembled WGS sequence"/>
</dbReference>
<dbReference type="EMBL" id="JABXYK010000004">
    <property type="protein sequence ID" value="NVP55409.1"/>
    <property type="molecule type" value="Genomic_DNA"/>
</dbReference>
<feature type="domain" description="HpcH/HpaI aldolase/citrate lyase" evidence="5">
    <location>
        <begin position="17"/>
        <end position="217"/>
    </location>
</feature>
<dbReference type="InterPro" id="IPR005000">
    <property type="entry name" value="Aldolase/citrate-lyase_domain"/>
</dbReference>